<evidence type="ECO:0000256" key="4">
    <source>
        <dbReference type="ARBA" id="ARBA00019114"/>
    </source>
</evidence>
<dbReference type="SUPFAM" id="SSF89550">
    <property type="entry name" value="PHP domain-like"/>
    <property type="match status" value="1"/>
</dbReference>
<proteinExistence type="inferred from homology"/>
<dbReference type="Pfam" id="PF14579">
    <property type="entry name" value="HHH_6"/>
    <property type="match status" value="1"/>
</dbReference>
<dbReference type="GO" id="GO:0019104">
    <property type="term" value="F:DNA N-glycosylase activity"/>
    <property type="evidence" value="ECO:0007669"/>
    <property type="project" value="InterPro"/>
</dbReference>
<evidence type="ECO:0000256" key="9">
    <source>
        <dbReference type="ARBA" id="ARBA00049244"/>
    </source>
</evidence>
<evidence type="ECO:0000256" key="8">
    <source>
        <dbReference type="ARBA" id="ARBA00022932"/>
    </source>
</evidence>
<comment type="similarity">
    <text evidence="2">Belongs to the DNA polymerase type-C family. DnaE subfamily.</text>
</comment>
<evidence type="ECO:0000256" key="6">
    <source>
        <dbReference type="ARBA" id="ARBA00022695"/>
    </source>
</evidence>
<feature type="compositionally biased region" description="Low complexity" evidence="10">
    <location>
        <begin position="1176"/>
        <end position="1196"/>
    </location>
</feature>
<dbReference type="PANTHER" id="PTHR32294:SF0">
    <property type="entry name" value="DNA POLYMERASE III SUBUNIT ALPHA"/>
    <property type="match status" value="1"/>
</dbReference>
<dbReference type="AlphaFoldDB" id="H0E438"/>
<reference evidence="12 13" key="1">
    <citation type="journal article" date="2013" name="Biodegradation">
        <title>Quantitative proteomic analysis of ibuprofen-degrading Patulibacter sp. strain I11.</title>
        <authorList>
            <person name="Almeida B."/>
            <person name="Kjeldal H."/>
            <person name="Lolas I."/>
            <person name="Knudsen A.D."/>
            <person name="Carvalho G."/>
            <person name="Nielsen K.L."/>
            <person name="Barreto Crespo M.T."/>
            <person name="Stensballe A."/>
            <person name="Nielsen J.L."/>
        </authorList>
    </citation>
    <scope>NUCLEOTIDE SEQUENCE [LARGE SCALE GENOMIC DNA]</scope>
    <source>
        <strain evidence="12 13">I11</strain>
    </source>
</reference>
<dbReference type="GO" id="GO:0005737">
    <property type="term" value="C:cytoplasm"/>
    <property type="evidence" value="ECO:0007669"/>
    <property type="project" value="UniProtKB-SubCell"/>
</dbReference>
<dbReference type="GO" id="GO:0003676">
    <property type="term" value="F:nucleic acid binding"/>
    <property type="evidence" value="ECO:0007669"/>
    <property type="project" value="InterPro"/>
</dbReference>
<dbReference type="GO" id="GO:0003887">
    <property type="term" value="F:DNA-directed DNA polymerase activity"/>
    <property type="evidence" value="ECO:0007669"/>
    <property type="project" value="UniProtKB-KW"/>
</dbReference>
<dbReference type="GO" id="GO:0008270">
    <property type="term" value="F:zinc ion binding"/>
    <property type="evidence" value="ECO:0007669"/>
    <property type="project" value="InterPro"/>
</dbReference>
<dbReference type="Pfam" id="PF01336">
    <property type="entry name" value="tRNA_anti-codon"/>
    <property type="match status" value="1"/>
</dbReference>
<dbReference type="Proteomes" id="UP000005143">
    <property type="component" value="Unassembled WGS sequence"/>
</dbReference>
<keyword evidence="7" id="KW-0235">DNA replication</keyword>
<dbReference type="InterPro" id="IPR016195">
    <property type="entry name" value="Pol/histidinol_Pase-like"/>
</dbReference>
<dbReference type="EMBL" id="AGUD01000093">
    <property type="protein sequence ID" value="EHN11555.1"/>
    <property type="molecule type" value="Genomic_DNA"/>
</dbReference>
<dbReference type="CDD" id="cd04485">
    <property type="entry name" value="DnaE_OBF"/>
    <property type="match status" value="1"/>
</dbReference>
<dbReference type="Pfam" id="PF07733">
    <property type="entry name" value="DNA_pol3_alpha"/>
    <property type="match status" value="1"/>
</dbReference>
<dbReference type="InterPro" id="IPR004013">
    <property type="entry name" value="PHP_dom"/>
</dbReference>
<dbReference type="InterPro" id="IPR041931">
    <property type="entry name" value="DNA_pol3_alpha_thumb_dom"/>
</dbReference>
<comment type="catalytic activity">
    <reaction evidence="9">
        <text>DNA(n) + a 2'-deoxyribonucleoside 5'-triphosphate = DNA(n+1) + diphosphate</text>
        <dbReference type="Rhea" id="RHEA:22508"/>
        <dbReference type="Rhea" id="RHEA-COMP:17339"/>
        <dbReference type="Rhea" id="RHEA-COMP:17340"/>
        <dbReference type="ChEBI" id="CHEBI:33019"/>
        <dbReference type="ChEBI" id="CHEBI:61560"/>
        <dbReference type="ChEBI" id="CHEBI:173112"/>
        <dbReference type="EC" id="2.7.7.7"/>
    </reaction>
</comment>
<dbReference type="NCBIfam" id="NF004226">
    <property type="entry name" value="PRK05673.1"/>
    <property type="match status" value="1"/>
</dbReference>
<evidence type="ECO:0000256" key="3">
    <source>
        <dbReference type="ARBA" id="ARBA00012417"/>
    </source>
</evidence>
<dbReference type="EC" id="2.7.7.7" evidence="3"/>
<evidence type="ECO:0000313" key="12">
    <source>
        <dbReference type="EMBL" id="EHN11555.1"/>
    </source>
</evidence>
<protein>
    <recommendedName>
        <fullName evidence="4">DNA polymerase III subunit alpha</fullName>
        <ecNumber evidence="3">2.7.7.7</ecNumber>
    </recommendedName>
</protein>
<keyword evidence="5 12" id="KW-0808">Transferase</keyword>
<feature type="region of interest" description="Disordered" evidence="10">
    <location>
        <begin position="1175"/>
        <end position="1196"/>
    </location>
</feature>
<comment type="subcellular location">
    <subcellularLocation>
        <location evidence="1">Cytoplasm</location>
    </subcellularLocation>
</comment>
<dbReference type="InterPro" id="IPR040982">
    <property type="entry name" value="DNA_pol3_finger"/>
</dbReference>
<organism evidence="12 13">
    <name type="scientific">Patulibacter medicamentivorans</name>
    <dbReference type="NCBI Taxonomy" id="1097667"/>
    <lineage>
        <taxon>Bacteria</taxon>
        <taxon>Bacillati</taxon>
        <taxon>Actinomycetota</taxon>
        <taxon>Thermoleophilia</taxon>
        <taxon>Solirubrobacterales</taxon>
        <taxon>Patulibacteraceae</taxon>
        <taxon>Patulibacter</taxon>
    </lineage>
</organism>
<dbReference type="GO" id="GO:0008408">
    <property type="term" value="F:3'-5' exonuclease activity"/>
    <property type="evidence" value="ECO:0007669"/>
    <property type="project" value="InterPro"/>
</dbReference>
<dbReference type="InterPro" id="IPR012319">
    <property type="entry name" value="FPG_cat"/>
</dbReference>
<evidence type="ECO:0000313" key="13">
    <source>
        <dbReference type="Proteomes" id="UP000005143"/>
    </source>
</evidence>
<dbReference type="SMART" id="SM00481">
    <property type="entry name" value="POLIIIAc"/>
    <property type="match status" value="1"/>
</dbReference>
<evidence type="ECO:0000256" key="10">
    <source>
        <dbReference type="SAM" id="MobiDB-lite"/>
    </source>
</evidence>
<dbReference type="NCBIfam" id="TIGR00594">
    <property type="entry name" value="polc"/>
    <property type="match status" value="1"/>
</dbReference>
<evidence type="ECO:0000256" key="1">
    <source>
        <dbReference type="ARBA" id="ARBA00004496"/>
    </source>
</evidence>
<sequence length="1196" mass="130502">MSSGSCVHLHVHSEYSLLDGQPNIGKLVKRAAELDQPAIGLTDHGVMNGAVELYKAAQKEGIKPIIGCELYLTDDHAFRDGKRELNHLTVIARDQVGYRNLMRLSSLGFTTGYHRGKPGVDFGQLAENGEGLIVMTGCLASRFCRRLADDRIDDARAHIDDLFQAVGKDNVYFEVQKNGIDEQDKCNVGIERIARETGRPLVGTADVHYLHEHDYDVHEALLCVQTQSTLANPKMSFSTNEFFVKSNDQMASQFAEWPDAIPTTLEIAERCAVEIPLGQMLLPRFLPEGEDEQAYLRAQVEEGLRARYGDPIPAAARERAEMELGVINRMGYDAYFLIVWDFVKWSKDHGISVGPGRGSAAGSIIAYTLGITDLDPLHYDLLFERFLNPDRVSMPDIDIDFSVKGREEVMKYVVDKYGRERVAQIITFGRMLPRNATKDSARVLGFDYATGDRLAKLIPDPIMGKTPPLEKCLAEGSELRGVYDSDPVAKQVLDTALGLEGTVRNAGIHAAAVVISDRDLTEVVPIQTASTGNVDESGNKIFRRVTQFPMGPVEELGLLKMDFLGLRNLDVIQDALDIIERSTGQQIDIATIPLDDRPTYEMLARGDSVGVFQFESEGMRKAMRQVVPTEFDDLIALVALYRPGAMDQIPTYAAGKHDANSIRIPDPRLTPIIGPTKGVILYQEQSMRIARDLAGFTPGQADDLRKAIGKKQLDKMAKLEPAFREGCLQSGTDSQVVDWLWQTNLNAANYSFNKSHAACYGLVSYRTAWLKANYPAEYMAALLSSVMSTKDKVPFFLNTCEEMGIEVLPPDVNESDHEFTVVKGAIRFGLDAVKGVGHAAVEAIKTAREDGPLTTLWDFCERVDHRAVNGKALDSLIRCGAFASTGATRQGMLAVVEQAQAAGKKVQQDAAAGQGSIFDLGGDADAGPAGGRAATVAHPPIPTGEFDQRELLAMEKETIGLFLSAHPLKDVRDALTKATDCAVADLRTRAHDQWIEVGGMVADIRRINTRKGDLMLRGVLEDTEGSVDLVVFPKAVPELEPILRPDEVVLVRGRIDLQDVDRPALLVQSAKPFRPSEDEIAKAKGAADARRAERVAAAIPTELHVRVDGRSVLESVLDRLKHLLRDHEGESAVVLTIATSSGPRTLRLGGGFRVNPGPTLQVELERLFGEGAMSTAAPAPEAPAPAAAAAPVGVAA</sequence>
<dbReference type="CDD" id="cd12113">
    <property type="entry name" value="PHP_PolIIIA_DnaE3"/>
    <property type="match status" value="1"/>
</dbReference>
<dbReference type="GO" id="GO:0006260">
    <property type="term" value="P:DNA replication"/>
    <property type="evidence" value="ECO:0007669"/>
    <property type="project" value="UniProtKB-KW"/>
</dbReference>
<accession>H0E438</accession>
<dbReference type="InterPro" id="IPR029460">
    <property type="entry name" value="DNAPol_HHH"/>
</dbReference>
<dbReference type="InterPro" id="IPR003141">
    <property type="entry name" value="Pol/His_phosphatase_N"/>
</dbReference>
<dbReference type="Gene3D" id="1.10.10.1600">
    <property type="entry name" value="Bacterial DNA polymerase III alpha subunit, thumb domain"/>
    <property type="match status" value="1"/>
</dbReference>
<dbReference type="InterPro" id="IPR004805">
    <property type="entry name" value="DnaE2/DnaE/PolC"/>
</dbReference>
<dbReference type="GO" id="GO:0006284">
    <property type="term" value="P:base-excision repair"/>
    <property type="evidence" value="ECO:0007669"/>
    <property type="project" value="InterPro"/>
</dbReference>
<keyword evidence="8" id="KW-0239">DNA-directed DNA polymerase</keyword>
<dbReference type="GO" id="GO:0003906">
    <property type="term" value="F:DNA-(apurinic or apyrimidinic site) endonuclease activity"/>
    <property type="evidence" value="ECO:0007669"/>
    <property type="project" value="InterPro"/>
</dbReference>
<evidence type="ECO:0000256" key="7">
    <source>
        <dbReference type="ARBA" id="ARBA00022705"/>
    </source>
</evidence>
<name>H0E438_9ACTN</name>
<dbReference type="InterPro" id="IPR011708">
    <property type="entry name" value="DNA_pol3_alpha_NTPase_dom"/>
</dbReference>
<dbReference type="RefSeq" id="WP_007572915.1">
    <property type="nucleotide sequence ID" value="NZ_AGUD01000093.1"/>
</dbReference>
<dbReference type="InterPro" id="IPR004365">
    <property type="entry name" value="NA-bd_OB_tRNA"/>
</dbReference>
<dbReference type="Gene3D" id="1.10.150.870">
    <property type="match status" value="1"/>
</dbReference>
<dbReference type="PATRIC" id="fig|1097667.3.peg.1552"/>
<feature type="domain" description="Formamidopyrimidine-DNA glycosylase catalytic" evidence="11">
    <location>
        <begin position="1034"/>
        <end position="1169"/>
    </location>
</feature>
<evidence type="ECO:0000256" key="5">
    <source>
        <dbReference type="ARBA" id="ARBA00022679"/>
    </source>
</evidence>
<dbReference type="Pfam" id="PF17657">
    <property type="entry name" value="DNA_pol3_finger"/>
    <property type="match status" value="1"/>
</dbReference>
<dbReference type="Gene3D" id="3.20.20.140">
    <property type="entry name" value="Metal-dependent hydrolases"/>
    <property type="match status" value="1"/>
</dbReference>
<keyword evidence="13" id="KW-1185">Reference proteome</keyword>
<evidence type="ECO:0000259" key="11">
    <source>
        <dbReference type="PROSITE" id="PS51068"/>
    </source>
</evidence>
<evidence type="ECO:0000256" key="2">
    <source>
        <dbReference type="ARBA" id="ARBA00009496"/>
    </source>
</evidence>
<dbReference type="PROSITE" id="PS51068">
    <property type="entry name" value="FPG_CAT"/>
    <property type="match status" value="1"/>
</dbReference>
<dbReference type="Pfam" id="PF02811">
    <property type="entry name" value="PHP"/>
    <property type="match status" value="1"/>
</dbReference>
<dbReference type="PANTHER" id="PTHR32294">
    <property type="entry name" value="DNA POLYMERASE III SUBUNIT ALPHA"/>
    <property type="match status" value="1"/>
</dbReference>
<keyword evidence="6 12" id="KW-0548">Nucleotidyltransferase</keyword>
<comment type="caution">
    <text evidence="12">The sequence shown here is derived from an EMBL/GenBank/DDBJ whole genome shotgun (WGS) entry which is preliminary data.</text>
</comment>
<gene>
    <name evidence="12" type="ORF">PAI11_15640</name>
</gene>